<feature type="domain" description="Rhodanese" evidence="1">
    <location>
        <begin position="13"/>
        <end position="92"/>
    </location>
</feature>
<keyword evidence="3" id="KW-1185">Reference proteome</keyword>
<dbReference type="InterPro" id="IPR001307">
    <property type="entry name" value="Thiosulphate_STrfase_CS"/>
</dbReference>
<proteinExistence type="predicted"/>
<reference evidence="2" key="1">
    <citation type="submission" date="2021-04" db="EMBL/GenBank/DDBJ databases">
        <title>Proteiniclasticum sedimins sp. nov., an obligate anaerobic bacterium isolated from anaerobic sludge.</title>
        <authorList>
            <person name="Liu J."/>
        </authorList>
    </citation>
    <scope>NUCLEOTIDE SEQUENCE</scope>
    <source>
        <strain evidence="2">BAD-10</strain>
    </source>
</reference>
<dbReference type="InterPro" id="IPR050229">
    <property type="entry name" value="GlpE_sulfurtransferase"/>
</dbReference>
<sequence length="92" mass="9924">MKSVSTTELQGMLSEKPQILDVREPYEFKNGHIPGAKNLPLAKVGTFTGQGPVYVICQSGMRSSSATKQLTKMGVEAINVNGGMNQWRGAVK</sequence>
<dbReference type="InterPro" id="IPR036873">
    <property type="entry name" value="Rhodanese-like_dom_sf"/>
</dbReference>
<dbReference type="Gene3D" id="3.40.250.10">
    <property type="entry name" value="Rhodanese-like domain"/>
    <property type="match status" value="1"/>
</dbReference>
<dbReference type="SUPFAM" id="SSF52821">
    <property type="entry name" value="Rhodanese/Cell cycle control phosphatase"/>
    <property type="match status" value="1"/>
</dbReference>
<dbReference type="AlphaFoldDB" id="A0A941CT40"/>
<evidence type="ECO:0000313" key="3">
    <source>
        <dbReference type="Proteomes" id="UP000675379"/>
    </source>
</evidence>
<gene>
    <name evidence="2" type="ORF">KCG48_11250</name>
</gene>
<dbReference type="GO" id="GO:0004792">
    <property type="term" value="F:thiosulfate-cyanide sulfurtransferase activity"/>
    <property type="evidence" value="ECO:0007669"/>
    <property type="project" value="InterPro"/>
</dbReference>
<name>A0A941CT40_9CLOT</name>
<dbReference type="CDD" id="cd00158">
    <property type="entry name" value="RHOD"/>
    <property type="match status" value="1"/>
</dbReference>
<dbReference type="PANTHER" id="PTHR43031">
    <property type="entry name" value="FAD-DEPENDENT OXIDOREDUCTASE"/>
    <property type="match status" value="1"/>
</dbReference>
<comment type="caution">
    <text evidence="2">The sequence shown here is derived from an EMBL/GenBank/DDBJ whole genome shotgun (WGS) entry which is preliminary data.</text>
</comment>
<dbReference type="PROSITE" id="PS00380">
    <property type="entry name" value="RHODANESE_1"/>
    <property type="match status" value="1"/>
</dbReference>
<dbReference type="PROSITE" id="PS50206">
    <property type="entry name" value="RHODANESE_3"/>
    <property type="match status" value="1"/>
</dbReference>
<evidence type="ECO:0000313" key="2">
    <source>
        <dbReference type="EMBL" id="MBR0576891.1"/>
    </source>
</evidence>
<evidence type="ECO:0000259" key="1">
    <source>
        <dbReference type="PROSITE" id="PS50206"/>
    </source>
</evidence>
<dbReference type="InterPro" id="IPR001763">
    <property type="entry name" value="Rhodanese-like_dom"/>
</dbReference>
<dbReference type="Proteomes" id="UP000675379">
    <property type="component" value="Unassembled WGS sequence"/>
</dbReference>
<dbReference type="EMBL" id="JAGSCS010000016">
    <property type="protein sequence ID" value="MBR0576891.1"/>
    <property type="molecule type" value="Genomic_DNA"/>
</dbReference>
<dbReference type="SMART" id="SM00450">
    <property type="entry name" value="RHOD"/>
    <property type="match status" value="1"/>
</dbReference>
<organism evidence="2 3">
    <name type="scientific">Proteiniclasticum sediminis</name>
    <dbReference type="NCBI Taxonomy" id="2804028"/>
    <lineage>
        <taxon>Bacteria</taxon>
        <taxon>Bacillati</taxon>
        <taxon>Bacillota</taxon>
        <taxon>Clostridia</taxon>
        <taxon>Eubacteriales</taxon>
        <taxon>Clostridiaceae</taxon>
        <taxon>Proteiniclasticum</taxon>
    </lineage>
</organism>
<protein>
    <submittedName>
        <fullName evidence="2">Rhodanese-like domain-containing protein</fullName>
    </submittedName>
</protein>
<dbReference type="Pfam" id="PF00581">
    <property type="entry name" value="Rhodanese"/>
    <property type="match status" value="1"/>
</dbReference>
<accession>A0A941CT40</accession>
<dbReference type="PANTHER" id="PTHR43031:SF1">
    <property type="entry name" value="PYRIDINE NUCLEOTIDE-DISULPHIDE OXIDOREDUCTASE"/>
    <property type="match status" value="1"/>
</dbReference>